<keyword evidence="4 10" id="KW-0249">Electron transport</keyword>
<keyword evidence="6 10" id="KW-0793">Thylakoid</keyword>
<dbReference type="EMBL" id="KM821265">
    <property type="protein sequence ID" value="AIY30198.1"/>
    <property type="molecule type" value="Genomic_DNA"/>
</dbReference>
<reference evidence="11" key="1">
    <citation type="journal article" date="2014" name="Mitochondrial DNA">
        <title>The complete sequence of the chloroplast genome of the green microalga Lobosphaera (Parietochloris) incisa.</title>
        <authorList>
            <person name="Tourasse N.J."/>
            <person name="Barbi T."/>
            <person name="Waterhouse J.C."/>
            <person name="Shtaida N."/>
            <person name="Leu S."/>
            <person name="Boussiba S."/>
            <person name="Purton S."/>
            <person name="Vallon O."/>
        </authorList>
    </citation>
    <scope>NUCLEOTIDE SEQUENCE</scope>
    <source>
        <strain evidence="11">SAG 2468</strain>
    </source>
</reference>
<dbReference type="HAMAP" id="MF_00433">
    <property type="entry name" value="Cytb6_f_PetL"/>
    <property type="match status" value="1"/>
</dbReference>
<keyword evidence="5 10" id="KW-1133">Transmembrane helix</keyword>
<evidence type="ECO:0000256" key="9">
    <source>
        <dbReference type="ARBA" id="ARBA00025834"/>
    </source>
</evidence>
<keyword evidence="11" id="KW-0934">Plastid</keyword>
<gene>
    <name evidence="10 11" type="primary">petL</name>
    <name evidence="11" type="ORF">LOBIN_cp072</name>
</gene>
<keyword evidence="3 10" id="KW-0812">Transmembrane</keyword>
<comment type="subcellular location">
    <subcellularLocation>
        <location evidence="1">Membrane</location>
        <topology evidence="1">Single-pass membrane protein</topology>
    </subcellularLocation>
    <subcellularLocation>
        <location evidence="10">Plastid</location>
        <location evidence="10">Chloroplast thylakoid membrane</location>
        <topology evidence="10">Single-pass membrane protein</topology>
    </subcellularLocation>
</comment>
<evidence type="ECO:0000256" key="6">
    <source>
        <dbReference type="ARBA" id="ARBA00023078"/>
    </source>
</evidence>
<dbReference type="InterPro" id="IPR007802">
    <property type="entry name" value="Cyt_b6/f_cplx_su6"/>
</dbReference>
<evidence type="ECO:0000313" key="11">
    <source>
        <dbReference type="EMBL" id="AIY30198.1"/>
    </source>
</evidence>
<evidence type="ECO:0000256" key="2">
    <source>
        <dbReference type="ARBA" id="ARBA00022448"/>
    </source>
</evidence>
<comment type="similarity">
    <text evidence="10">Belongs to the PetL family.</text>
</comment>
<keyword evidence="10" id="KW-0602">Photosynthesis</keyword>
<dbReference type="Pfam" id="PF05115">
    <property type="entry name" value="PetL"/>
    <property type="match status" value="1"/>
</dbReference>
<evidence type="ECO:0000256" key="10">
    <source>
        <dbReference type="HAMAP-Rule" id="MF_00433"/>
    </source>
</evidence>
<accession>A0A0U1XPK4</accession>
<keyword evidence="7 10" id="KW-0472">Membrane</keyword>
<evidence type="ECO:0000256" key="8">
    <source>
        <dbReference type="ARBA" id="ARBA00025197"/>
    </source>
</evidence>
<comment type="function">
    <text evidence="8 10">Component of the cytochrome b6-f complex, which mediates electron transfer between photosystem II (PSII) and photosystem I (PSI), cyclic electron flow around PSI, and state transitions. PetL is important for photoautotrophic growth as well as for electron transfer efficiency and stability of the cytochrome b6-f complex.</text>
</comment>
<evidence type="ECO:0000256" key="5">
    <source>
        <dbReference type="ARBA" id="ARBA00022989"/>
    </source>
</evidence>
<dbReference type="GO" id="GO:0009535">
    <property type="term" value="C:chloroplast thylakoid membrane"/>
    <property type="evidence" value="ECO:0007669"/>
    <property type="project" value="UniProtKB-SubCell"/>
</dbReference>
<dbReference type="AlphaFoldDB" id="A0A0U1XPK4"/>
<evidence type="ECO:0000256" key="1">
    <source>
        <dbReference type="ARBA" id="ARBA00004167"/>
    </source>
</evidence>
<name>A0A0U1XPK4_9CHLO</name>
<protein>
    <recommendedName>
        <fullName evidence="10">Cytochrome b6-f complex subunit 6</fullName>
    </recommendedName>
    <alternativeName>
        <fullName evidence="10">Cytochrome b6-f complex subunit PetL</fullName>
    </alternativeName>
    <alternativeName>
        <fullName evidence="10">Cytochrome b6-f complex subunit VI</fullName>
    </alternativeName>
</protein>
<geneLocation type="chloroplast" evidence="11"/>
<evidence type="ECO:0000256" key="4">
    <source>
        <dbReference type="ARBA" id="ARBA00022982"/>
    </source>
</evidence>
<dbReference type="GO" id="GO:0015979">
    <property type="term" value="P:photosynthesis"/>
    <property type="evidence" value="ECO:0007669"/>
    <property type="project" value="UniProtKB-KW"/>
</dbReference>
<evidence type="ECO:0000256" key="7">
    <source>
        <dbReference type="ARBA" id="ARBA00023136"/>
    </source>
</evidence>
<dbReference type="GO" id="GO:0009512">
    <property type="term" value="C:cytochrome b6f complex"/>
    <property type="evidence" value="ECO:0007669"/>
    <property type="project" value="InterPro"/>
</dbReference>
<organism evidence="11">
    <name type="scientific">Lobosphaera incisa</name>
    <dbReference type="NCBI Taxonomy" id="312850"/>
    <lineage>
        <taxon>Eukaryota</taxon>
        <taxon>Viridiplantae</taxon>
        <taxon>Chlorophyta</taxon>
        <taxon>core chlorophytes</taxon>
        <taxon>Trebouxiophyceae</taxon>
        <taxon>Trebouxiales</taxon>
        <taxon>Trebouxiaceae</taxon>
        <taxon>Lobosphaera</taxon>
    </lineage>
</organism>
<keyword evidence="11" id="KW-0150">Chloroplast</keyword>
<keyword evidence="2 10" id="KW-0813">Transport</keyword>
<feature type="transmembrane region" description="Helical" evidence="10">
    <location>
        <begin position="6"/>
        <end position="26"/>
    </location>
</feature>
<sequence>MITIISYIALLSASLVFTLVIYLGLLKVKLI</sequence>
<proteinExistence type="inferred from homology"/>
<evidence type="ECO:0000256" key="3">
    <source>
        <dbReference type="ARBA" id="ARBA00022692"/>
    </source>
</evidence>
<dbReference type="GO" id="GO:0009055">
    <property type="term" value="F:electron transfer activity"/>
    <property type="evidence" value="ECO:0007669"/>
    <property type="project" value="InterPro"/>
</dbReference>
<dbReference type="SUPFAM" id="SSF103436">
    <property type="entry name" value="PetL subunit of the cytochrome b6f complex"/>
    <property type="match status" value="1"/>
</dbReference>
<comment type="subunit">
    <text evidence="9 10">The 4 large subunits of the cytochrome b6-f complex are cytochrome b6, subunit IV (17 kDa polypeptide, PetD), cytochrome f and the Rieske protein, while the 4 small subunits are PetG, PetL, PetM and PetN. The complex functions as a dimer.</text>
</comment>